<dbReference type="GO" id="GO:0001518">
    <property type="term" value="C:voltage-gated sodium channel complex"/>
    <property type="evidence" value="ECO:0007669"/>
    <property type="project" value="TreeGrafter"/>
</dbReference>
<dbReference type="SUPFAM" id="SSF81324">
    <property type="entry name" value="Voltage-gated potassium channels"/>
    <property type="match status" value="1"/>
</dbReference>
<feature type="transmembrane region" description="Helical" evidence="6">
    <location>
        <begin position="75"/>
        <end position="94"/>
    </location>
</feature>
<reference evidence="8 9" key="1">
    <citation type="submission" date="2015-11" db="EMBL/GenBank/DDBJ databases">
        <title>Whole-Genome Sequence of Candidatus Oderbacter manganicum from the National Park Lower Oder Valley, Germany.</title>
        <authorList>
            <person name="Braun B."/>
            <person name="Liere K."/>
            <person name="Szewzyk U."/>
        </authorList>
    </citation>
    <scope>NUCLEOTIDE SEQUENCE [LARGE SCALE GENOMIC DNA]</scope>
    <source>
        <strain evidence="8 9">OTSz_A_272</strain>
    </source>
</reference>
<feature type="region of interest" description="Disordered" evidence="5">
    <location>
        <begin position="1"/>
        <end position="23"/>
    </location>
</feature>
<dbReference type="Gene3D" id="1.20.120.350">
    <property type="entry name" value="Voltage-gated potassium channels. Chain C"/>
    <property type="match status" value="1"/>
</dbReference>
<dbReference type="PANTHER" id="PTHR10037">
    <property type="entry name" value="VOLTAGE-GATED CATION CHANNEL CALCIUM AND SODIUM"/>
    <property type="match status" value="1"/>
</dbReference>
<dbReference type="KEGG" id="cbot:ATE48_15315"/>
<evidence type="ECO:0000256" key="2">
    <source>
        <dbReference type="ARBA" id="ARBA00022692"/>
    </source>
</evidence>
<organism evidence="8 9">
    <name type="scientific">Candidatus Viadribacter manganicus</name>
    <dbReference type="NCBI Taxonomy" id="1759059"/>
    <lineage>
        <taxon>Bacteria</taxon>
        <taxon>Pseudomonadati</taxon>
        <taxon>Pseudomonadota</taxon>
        <taxon>Alphaproteobacteria</taxon>
        <taxon>Hyphomonadales</taxon>
        <taxon>Hyphomonadaceae</taxon>
        <taxon>Candidatus Viadribacter</taxon>
    </lineage>
</organism>
<evidence type="ECO:0000313" key="8">
    <source>
        <dbReference type="EMBL" id="ANP47187.1"/>
    </source>
</evidence>
<dbReference type="Proteomes" id="UP000092498">
    <property type="component" value="Chromosome"/>
</dbReference>
<feature type="transmembrane region" description="Helical" evidence="6">
    <location>
        <begin position="147"/>
        <end position="173"/>
    </location>
</feature>
<evidence type="ECO:0000256" key="6">
    <source>
        <dbReference type="SAM" id="Phobius"/>
    </source>
</evidence>
<evidence type="ECO:0000259" key="7">
    <source>
        <dbReference type="Pfam" id="PF00520"/>
    </source>
</evidence>
<accession>A0A1B1AKV6</accession>
<feature type="domain" description="Ion transport" evidence="7">
    <location>
        <begin position="39"/>
        <end position="249"/>
    </location>
</feature>
<keyword evidence="2 6" id="KW-0812">Transmembrane</keyword>
<dbReference type="GO" id="GO:0005248">
    <property type="term" value="F:voltage-gated sodium channel activity"/>
    <property type="evidence" value="ECO:0007669"/>
    <property type="project" value="TreeGrafter"/>
</dbReference>
<name>A0A1B1AKV6_9PROT</name>
<feature type="transmembrane region" description="Helical" evidence="6">
    <location>
        <begin position="106"/>
        <end position="126"/>
    </location>
</feature>
<evidence type="ECO:0000256" key="3">
    <source>
        <dbReference type="ARBA" id="ARBA00022989"/>
    </source>
</evidence>
<evidence type="ECO:0000313" key="9">
    <source>
        <dbReference type="Proteomes" id="UP000092498"/>
    </source>
</evidence>
<evidence type="ECO:0000256" key="5">
    <source>
        <dbReference type="SAM" id="MobiDB-lite"/>
    </source>
</evidence>
<dbReference type="STRING" id="1759059.ATE48_15315"/>
<dbReference type="EMBL" id="CP013244">
    <property type="protein sequence ID" value="ANP47187.1"/>
    <property type="molecule type" value="Genomic_DNA"/>
</dbReference>
<dbReference type="Pfam" id="PF00520">
    <property type="entry name" value="Ion_trans"/>
    <property type="match status" value="1"/>
</dbReference>
<comment type="subcellular location">
    <subcellularLocation>
        <location evidence="1">Membrane</location>
        <topology evidence="1">Multi-pass membrane protein</topology>
    </subcellularLocation>
</comment>
<keyword evidence="3 6" id="KW-1133">Transmembrane helix</keyword>
<feature type="transmembrane region" description="Helical" evidence="6">
    <location>
        <begin position="39"/>
        <end position="63"/>
    </location>
</feature>
<dbReference type="Gene3D" id="1.10.287.70">
    <property type="match status" value="1"/>
</dbReference>
<dbReference type="InParanoid" id="A0A1B1AKV6"/>
<dbReference type="InterPro" id="IPR043203">
    <property type="entry name" value="VGCC_Ca_Na"/>
</dbReference>
<evidence type="ECO:0000256" key="1">
    <source>
        <dbReference type="ARBA" id="ARBA00004141"/>
    </source>
</evidence>
<proteinExistence type="predicted"/>
<protein>
    <recommendedName>
        <fullName evidence="7">Ion transport domain-containing protein</fullName>
    </recommendedName>
</protein>
<gene>
    <name evidence="8" type="ORF">ATE48_15315</name>
</gene>
<dbReference type="InterPro" id="IPR005821">
    <property type="entry name" value="Ion_trans_dom"/>
</dbReference>
<dbReference type="AlphaFoldDB" id="A0A1B1AKV6"/>
<keyword evidence="9" id="KW-1185">Reference proteome</keyword>
<dbReference type="InterPro" id="IPR027359">
    <property type="entry name" value="Volt_channel_dom_sf"/>
</dbReference>
<dbReference type="PANTHER" id="PTHR10037:SF62">
    <property type="entry name" value="SODIUM CHANNEL PROTEIN 60E"/>
    <property type="match status" value="1"/>
</dbReference>
<evidence type="ECO:0000256" key="4">
    <source>
        <dbReference type="ARBA" id="ARBA00023136"/>
    </source>
</evidence>
<sequence>MMANATVAAEGEQKPAKPKAKRKKSRGGIPLFRWLTRNWVWDGFILICIIANAAILGIDAHYGETGPYHAQIEQWNMYFLFIFTGELVFEFLAQGPHKYFSNGWNVFDVIVVGLSYIATSPAISALRTLRVIRVFRLVSAVPQMRRVVEALFGAMPGILASFAILAVVFYIAAVMGTTLFHSDPGFSDLGQSMLSLFALSQFDGWGDTITRLQGENPYAWIFVLGFTLIAAFAVLNLFIGVIVEAVQAAPQDEIKEEIGEVQEEVGEIQVAQEDAAVVQQRILDEVRALRAEIASLRAGSAPPAA</sequence>
<dbReference type="OrthoDB" id="5297065at2"/>
<feature type="transmembrane region" description="Helical" evidence="6">
    <location>
        <begin position="218"/>
        <end position="243"/>
    </location>
</feature>
<keyword evidence="4 6" id="KW-0472">Membrane</keyword>